<comment type="caution">
    <text evidence="2">The sequence shown here is derived from an EMBL/GenBank/DDBJ whole genome shotgun (WGS) entry which is preliminary data.</text>
</comment>
<protein>
    <submittedName>
        <fullName evidence="2">Uncharacterized protein</fullName>
    </submittedName>
</protein>
<evidence type="ECO:0000313" key="2">
    <source>
        <dbReference type="EMBL" id="KAF4629294.1"/>
    </source>
</evidence>
<dbReference type="EMBL" id="JAAMPI010000696">
    <property type="protein sequence ID" value="KAF4629294.1"/>
    <property type="molecule type" value="Genomic_DNA"/>
</dbReference>
<feature type="region of interest" description="Disordered" evidence="1">
    <location>
        <begin position="200"/>
        <end position="281"/>
    </location>
</feature>
<organism evidence="2 3">
    <name type="scientific">Cudoniella acicularis</name>
    <dbReference type="NCBI Taxonomy" id="354080"/>
    <lineage>
        <taxon>Eukaryota</taxon>
        <taxon>Fungi</taxon>
        <taxon>Dikarya</taxon>
        <taxon>Ascomycota</taxon>
        <taxon>Pezizomycotina</taxon>
        <taxon>Leotiomycetes</taxon>
        <taxon>Helotiales</taxon>
        <taxon>Tricladiaceae</taxon>
        <taxon>Cudoniella</taxon>
    </lineage>
</organism>
<evidence type="ECO:0000313" key="3">
    <source>
        <dbReference type="Proteomes" id="UP000566819"/>
    </source>
</evidence>
<feature type="compositionally biased region" description="Acidic residues" evidence="1">
    <location>
        <begin position="214"/>
        <end position="224"/>
    </location>
</feature>
<gene>
    <name evidence="2" type="ORF">G7Y89_g8858</name>
</gene>
<name>A0A8H4W362_9HELO</name>
<evidence type="ECO:0000256" key="1">
    <source>
        <dbReference type="SAM" id="MobiDB-lite"/>
    </source>
</evidence>
<dbReference type="Proteomes" id="UP000566819">
    <property type="component" value="Unassembled WGS sequence"/>
</dbReference>
<feature type="region of interest" description="Disordered" evidence="1">
    <location>
        <begin position="327"/>
        <end position="362"/>
    </location>
</feature>
<accession>A0A8H4W362</accession>
<proteinExistence type="predicted"/>
<sequence>MADNYISGYGFEASHHSRDGDSDNLPNFHENGRRRALGISGGIRQRLRLNLPVGRHFFRLSRQVVYEEDDNDGGSDANDTLEEQAEDEIDEADELRMQIASPPPPPSSPPPFQHIYHSQAERRANANAPGQNRVNGPILMGGFGPDSICHFSRGVMEIPGLTLRSPGGIRPIQVPIFTEPMFTRELPGIDEDYDAEYEEPISPRHMFTPHDLPDISEDDEDDDAVINNRRRSSQHAGRDGRFSGSWGRGGMTRAESNRSENPGGPSSHGESSTHARDNREELEELEAVARAGWSSEFARLERNATSIFRNATFDAGSIIEEVHVSPVDLHHGHDEPRSQTQNEVEEPDDIADLVVGSATEGH</sequence>
<dbReference type="AlphaFoldDB" id="A0A8H4W362"/>
<feature type="compositionally biased region" description="Basic and acidic residues" evidence="1">
    <location>
        <begin position="327"/>
        <end position="337"/>
    </location>
</feature>
<keyword evidence="3" id="KW-1185">Reference proteome</keyword>
<reference evidence="2 3" key="1">
    <citation type="submission" date="2020-03" db="EMBL/GenBank/DDBJ databases">
        <title>Draft Genome Sequence of Cudoniella acicularis.</title>
        <authorList>
            <person name="Buettner E."/>
            <person name="Kellner H."/>
        </authorList>
    </citation>
    <scope>NUCLEOTIDE SEQUENCE [LARGE SCALE GENOMIC DNA]</scope>
    <source>
        <strain evidence="2 3">DSM 108380</strain>
    </source>
</reference>